<accession>A0ABU7THZ1</accession>
<keyword evidence="2" id="KW-1185">Reference proteome</keyword>
<name>A0ABU7THZ1_9HYPH</name>
<proteinExistence type="predicted"/>
<reference evidence="1 2" key="1">
    <citation type="journal article" date="2012" name="Genet. Mol. Biol.">
        <title>Analysis of 16S rRNA and mxaF genes revealing insights into Methylobacterium niche-specific plant association.</title>
        <authorList>
            <person name="Dourado M.N."/>
            <person name="Andreote F.D."/>
            <person name="Dini-Andreote F."/>
            <person name="Conti R."/>
            <person name="Araujo J.M."/>
            <person name="Araujo W.L."/>
        </authorList>
    </citation>
    <scope>NUCLEOTIDE SEQUENCE [LARGE SCALE GENOMIC DNA]</scope>
    <source>
        <strain evidence="1 2">TC3-10</strain>
    </source>
</reference>
<dbReference type="RefSeq" id="WP_331289667.1">
    <property type="nucleotide sequence ID" value="NZ_MLBR01000023.1"/>
</dbReference>
<evidence type="ECO:0000313" key="2">
    <source>
        <dbReference type="Proteomes" id="UP001355206"/>
    </source>
</evidence>
<dbReference type="Proteomes" id="UP001355206">
    <property type="component" value="Unassembled WGS sequence"/>
</dbReference>
<comment type="caution">
    <text evidence="1">The sequence shown here is derived from an EMBL/GenBank/DDBJ whole genome shotgun (WGS) entry which is preliminary data.</text>
</comment>
<organism evidence="1 2">
    <name type="scientific">Methylobacterium oryzae</name>
    <dbReference type="NCBI Taxonomy" id="334852"/>
    <lineage>
        <taxon>Bacteria</taxon>
        <taxon>Pseudomonadati</taxon>
        <taxon>Pseudomonadota</taxon>
        <taxon>Alphaproteobacteria</taxon>
        <taxon>Hyphomicrobiales</taxon>
        <taxon>Methylobacteriaceae</taxon>
        <taxon>Methylobacterium</taxon>
    </lineage>
</organism>
<dbReference type="EMBL" id="MLCA01000001">
    <property type="protein sequence ID" value="MEE7489445.1"/>
    <property type="molecule type" value="Genomic_DNA"/>
</dbReference>
<gene>
    <name evidence="1" type="ORF">MOTC310_02730</name>
</gene>
<evidence type="ECO:0000313" key="1">
    <source>
        <dbReference type="EMBL" id="MEE7489445.1"/>
    </source>
</evidence>
<sequence length="71" mass="7618">MLLNRAVVAALIVAVAAFLLYLAALARAALSPNEPYATSIGLTLDQCVDAQDSLSAEEARQYCRRSVPKRP</sequence>
<protein>
    <submittedName>
        <fullName evidence="1">Uncharacterized protein</fullName>
    </submittedName>
</protein>